<evidence type="ECO:0000256" key="2">
    <source>
        <dbReference type="SAM" id="Phobius"/>
    </source>
</evidence>
<sequence length="434" mass="47914">MTTPRPSTSSLLPITRTRSQLEKGQNFTTTTPWMTSPGGIFVTQKTPSTGVTSQSTRLTEGKSSATFLNLTQMTTSEVFYNGTGYYIEAEEEPGLNDWQTLFLACVITLICLVIILLFAFGVRIAWKKYRKCKHNSQYDGIIRREGTSESLSRPLHSHLIDKSCEETHLVISTEDIDCRPNTDMTTQSTQIRTSNHSSTNGSIITMTLKNNHLIVETEERNDIEEDSRETKVYLPEAKDGVFVVEVQQGSRRSPSSANTALCAAPDPPEVSMSSLSDQCALVHNPPDRYSDEDTLDGEDSEYCVETASSSNPTEMVVCRMTRTGLTQSNSSLSQPSYTYTTQQAYGLSSYGYAIEASKRSDTKPPIEEDTKPKITAAVYKSSLKRSPSNEDLHLASMNGVVEKKGEDGCCNRKQVDSLSSLVEEINFDVSSGVN</sequence>
<reference evidence="3 4" key="1">
    <citation type="submission" date="2019-01" db="EMBL/GenBank/DDBJ databases">
        <authorList>
            <person name="Sayadi A."/>
        </authorList>
    </citation>
    <scope>NUCLEOTIDE SEQUENCE [LARGE SCALE GENOMIC DNA]</scope>
</reference>
<keyword evidence="2" id="KW-0472">Membrane</keyword>
<keyword evidence="2" id="KW-1133">Transmembrane helix</keyword>
<feature type="region of interest" description="Disordered" evidence="1">
    <location>
        <begin position="181"/>
        <end position="202"/>
    </location>
</feature>
<organism evidence="3 4">
    <name type="scientific">Callosobruchus maculatus</name>
    <name type="common">Southern cowpea weevil</name>
    <name type="synonym">Pulse bruchid</name>
    <dbReference type="NCBI Taxonomy" id="64391"/>
    <lineage>
        <taxon>Eukaryota</taxon>
        <taxon>Metazoa</taxon>
        <taxon>Ecdysozoa</taxon>
        <taxon>Arthropoda</taxon>
        <taxon>Hexapoda</taxon>
        <taxon>Insecta</taxon>
        <taxon>Pterygota</taxon>
        <taxon>Neoptera</taxon>
        <taxon>Endopterygota</taxon>
        <taxon>Coleoptera</taxon>
        <taxon>Polyphaga</taxon>
        <taxon>Cucujiformia</taxon>
        <taxon>Chrysomeloidea</taxon>
        <taxon>Chrysomelidae</taxon>
        <taxon>Bruchinae</taxon>
        <taxon>Bruchini</taxon>
        <taxon>Callosobruchus</taxon>
    </lineage>
</organism>
<evidence type="ECO:0000313" key="3">
    <source>
        <dbReference type="EMBL" id="VEN52711.1"/>
    </source>
</evidence>
<gene>
    <name evidence="3" type="ORF">CALMAC_LOCUS12739</name>
</gene>
<evidence type="ECO:0000313" key="4">
    <source>
        <dbReference type="Proteomes" id="UP000410492"/>
    </source>
</evidence>
<feature type="compositionally biased region" description="Polar residues" evidence="1">
    <location>
        <begin position="182"/>
        <end position="202"/>
    </location>
</feature>
<accession>A0A653CXQ4</accession>
<dbReference type="EMBL" id="CAACVG010009262">
    <property type="protein sequence ID" value="VEN52711.1"/>
    <property type="molecule type" value="Genomic_DNA"/>
</dbReference>
<feature type="transmembrane region" description="Helical" evidence="2">
    <location>
        <begin position="101"/>
        <end position="126"/>
    </location>
</feature>
<evidence type="ECO:0000256" key="1">
    <source>
        <dbReference type="SAM" id="MobiDB-lite"/>
    </source>
</evidence>
<dbReference type="OrthoDB" id="8034296at2759"/>
<dbReference type="AlphaFoldDB" id="A0A653CXQ4"/>
<dbReference type="Proteomes" id="UP000410492">
    <property type="component" value="Unassembled WGS sequence"/>
</dbReference>
<protein>
    <submittedName>
        <fullName evidence="3">Uncharacterized protein</fullName>
    </submittedName>
</protein>
<keyword evidence="4" id="KW-1185">Reference proteome</keyword>
<keyword evidence="2" id="KW-0812">Transmembrane</keyword>
<proteinExistence type="predicted"/>
<name>A0A653CXQ4_CALMS</name>